<feature type="compositionally biased region" description="Basic and acidic residues" evidence="4">
    <location>
        <begin position="35"/>
        <end position="57"/>
    </location>
</feature>
<dbReference type="RefSeq" id="XP_013025843.1">
    <property type="nucleotide sequence ID" value="XM_013170389.1"/>
</dbReference>
<dbReference type="OrthoDB" id="342064at2759"/>
<organism evidence="6 7">
    <name type="scientific">Schizosaccharomyces cryophilus (strain OY26 / ATCC MYA-4695 / CBS 11777 / NBRC 106824 / NRRL Y48691)</name>
    <name type="common">Fission yeast</name>
    <dbReference type="NCBI Taxonomy" id="653667"/>
    <lineage>
        <taxon>Eukaryota</taxon>
        <taxon>Fungi</taxon>
        <taxon>Dikarya</taxon>
        <taxon>Ascomycota</taxon>
        <taxon>Taphrinomycotina</taxon>
        <taxon>Schizosaccharomycetes</taxon>
        <taxon>Schizosaccharomycetales</taxon>
        <taxon>Schizosaccharomycetaceae</taxon>
        <taxon>Schizosaccharomyces</taxon>
    </lineage>
</organism>
<sequence length="604" mass="71191">MSDIEQTDNRETTRWRRDKIRRRSQSPSYNNGAGSHRERSPVSSRDTYRDEHYEKRPRVIGPQYTYSRSINDPYSQESVISYERFIRWYSQENSISATTEDLYKSLHGTYNNYKQDLYARTAKKFVQDHCDEAWFEDAYWFDESQGRLREISGKEKSYRLSMHNIFLERLENGYYDAFKLPNEQDIPTEVKNMNNETNPELFIKEVPYFKYLMDSRELAKDKTLLIRHVLPDISMSNMHEVFDNIDIIEYFSVSRMKFTKNFERSVWVHLKPDVAIEGAKEILDGVQLASNYAIETESAKFPRNHVPTPLPSNFSSNDICKKILSILFKVMNRFVVMYNLPQDISEKLQDKVYSVPIDVEDEIEKERMHNVQLCDLLVEYLRQVATFDFWTCRSYSSLIALLQDNPAGYSRKSYDDTNEASQEESWFSNLESDYTCLLDPESVDLKSKGALPIDTFVNSEIESVILKEDDQKYRCHVGACTKLFLGPEFVKKHISKKHSEWLDHVKKVAICLRNYVLDPGRVMDPKVVSPSYAAQHLANKSYPVSYFGNSGYDRRRNGLEFEDSHHTSYQKPYHRQDSYTERRDQYKDYRDLDAPTQEIPELDY</sequence>
<evidence type="ECO:0000256" key="1">
    <source>
        <dbReference type="ARBA" id="ARBA00004123"/>
    </source>
</evidence>
<evidence type="ECO:0000256" key="3">
    <source>
        <dbReference type="ARBA" id="ARBA00023242"/>
    </source>
</evidence>
<dbReference type="GO" id="GO:0016070">
    <property type="term" value="P:RNA metabolic process"/>
    <property type="evidence" value="ECO:0007669"/>
    <property type="project" value="UniProtKB-ARBA"/>
</dbReference>
<dbReference type="EMBL" id="KE546996">
    <property type="protein sequence ID" value="EPY49337.1"/>
    <property type="molecule type" value="Genomic_DNA"/>
</dbReference>
<name>S9WXF4_SCHCR</name>
<keyword evidence="7" id="KW-1185">Reference proteome</keyword>
<accession>S9WXF4</accession>
<dbReference type="Pfam" id="PF12066">
    <property type="entry name" value="SERRATE_Ars2_N"/>
    <property type="match status" value="1"/>
</dbReference>
<dbReference type="PANTHER" id="PTHR13165">
    <property type="entry name" value="ARSENITE-RESISTANCE PROTEIN 2"/>
    <property type="match status" value="1"/>
</dbReference>
<feature type="region of interest" description="Disordered" evidence="4">
    <location>
        <begin position="561"/>
        <end position="604"/>
    </location>
</feature>
<dbReference type="PANTHER" id="PTHR13165:SF0">
    <property type="entry name" value="SERRATE RNA EFFECTOR MOLECULE HOMOLOG"/>
    <property type="match status" value="1"/>
</dbReference>
<dbReference type="GO" id="GO:0106222">
    <property type="term" value="F:lncRNA binding"/>
    <property type="evidence" value="ECO:0007669"/>
    <property type="project" value="EnsemblFungi"/>
</dbReference>
<feature type="compositionally biased region" description="Basic and acidic residues" evidence="4">
    <location>
        <begin position="574"/>
        <end position="593"/>
    </location>
</feature>
<dbReference type="InterPro" id="IPR007042">
    <property type="entry name" value="SERRATE/Ars2_C"/>
</dbReference>
<dbReference type="GO" id="GO:0000785">
    <property type="term" value="C:chromatin"/>
    <property type="evidence" value="ECO:0007669"/>
    <property type="project" value="EnsemblFungi"/>
</dbReference>
<gene>
    <name evidence="6" type="ORF">SPOG_04313</name>
</gene>
<dbReference type="GO" id="GO:0016604">
    <property type="term" value="C:nuclear body"/>
    <property type="evidence" value="ECO:0007669"/>
    <property type="project" value="EnsemblFungi"/>
</dbReference>
<dbReference type="Proteomes" id="UP000015464">
    <property type="component" value="Unassembled WGS sequence"/>
</dbReference>
<dbReference type="GO" id="GO:0031047">
    <property type="term" value="P:regulatory ncRNA-mediated gene silencing"/>
    <property type="evidence" value="ECO:0007669"/>
    <property type="project" value="UniProtKB-ARBA"/>
</dbReference>
<dbReference type="OMA" id="CALECDS"/>
<comment type="similarity">
    <text evidence="2">Belongs to the ARS2 family.</text>
</comment>
<protein>
    <submittedName>
        <fullName evidence="6">Zf-C2H2 type zinc finger protein</fullName>
    </submittedName>
</protein>
<reference evidence="6 7" key="1">
    <citation type="journal article" date="2011" name="Science">
        <title>Comparative functional genomics of the fission yeasts.</title>
        <authorList>
            <person name="Rhind N."/>
            <person name="Chen Z."/>
            <person name="Yassour M."/>
            <person name="Thompson D.A."/>
            <person name="Haas B.J."/>
            <person name="Habib N."/>
            <person name="Wapinski I."/>
            <person name="Roy S."/>
            <person name="Lin M.F."/>
            <person name="Heiman D.I."/>
            <person name="Young S.K."/>
            <person name="Furuya K."/>
            <person name="Guo Y."/>
            <person name="Pidoux A."/>
            <person name="Chen H.M."/>
            <person name="Robbertse B."/>
            <person name="Goldberg J.M."/>
            <person name="Aoki K."/>
            <person name="Bayne E.H."/>
            <person name="Berlin A.M."/>
            <person name="Desjardins C.A."/>
            <person name="Dobbs E."/>
            <person name="Dukaj L."/>
            <person name="Fan L."/>
            <person name="FitzGerald M.G."/>
            <person name="French C."/>
            <person name="Gujja S."/>
            <person name="Hansen K."/>
            <person name="Keifenheim D."/>
            <person name="Levin J.Z."/>
            <person name="Mosher R.A."/>
            <person name="Mueller C.A."/>
            <person name="Pfiffner J."/>
            <person name="Priest M."/>
            <person name="Russ C."/>
            <person name="Smialowska A."/>
            <person name="Swoboda P."/>
            <person name="Sykes S.M."/>
            <person name="Vaughn M."/>
            <person name="Vengrova S."/>
            <person name="Yoder R."/>
            <person name="Zeng Q."/>
            <person name="Allshire R."/>
            <person name="Baulcombe D."/>
            <person name="Birren B.W."/>
            <person name="Brown W."/>
            <person name="Ekwall K."/>
            <person name="Kellis M."/>
            <person name="Leatherwood J."/>
            <person name="Levin H."/>
            <person name="Margalit H."/>
            <person name="Martienssen R."/>
            <person name="Nieduszynski C.A."/>
            <person name="Spatafora J.W."/>
            <person name="Friedman N."/>
            <person name="Dalgaard J.Z."/>
            <person name="Baumann P."/>
            <person name="Niki H."/>
            <person name="Regev A."/>
            <person name="Nusbaum C."/>
        </authorList>
    </citation>
    <scope>NUCLEOTIDE SEQUENCE [LARGE SCALE GENOMIC DNA]</scope>
    <source>
        <strain evidence="7">OY26 / ATCC MYA-4695 / CBS 11777 / NBRC 106824 / NRRL Y48691</strain>
    </source>
</reference>
<evidence type="ECO:0000313" key="7">
    <source>
        <dbReference type="Proteomes" id="UP000015464"/>
    </source>
</evidence>
<feature type="domain" description="C2H2-type" evidence="5">
    <location>
        <begin position="475"/>
        <end position="498"/>
    </location>
</feature>
<keyword evidence="3" id="KW-0539">Nucleus</keyword>
<dbReference type="HOGENOM" id="CLU_031224_0_0_1"/>
<dbReference type="AlphaFoldDB" id="S9WXF4"/>
<comment type="subcellular location">
    <subcellularLocation>
        <location evidence="1">Nucleus</location>
    </subcellularLocation>
</comment>
<dbReference type="PROSITE" id="PS00028">
    <property type="entry name" value="ZINC_FINGER_C2H2_1"/>
    <property type="match status" value="1"/>
</dbReference>
<evidence type="ECO:0000313" key="6">
    <source>
        <dbReference type="EMBL" id="EPY49337.1"/>
    </source>
</evidence>
<proteinExistence type="inferred from homology"/>
<dbReference type="GO" id="GO:1990477">
    <property type="term" value="C:MTREC complex"/>
    <property type="evidence" value="ECO:0007669"/>
    <property type="project" value="EnsemblFungi"/>
</dbReference>
<evidence type="ECO:0000259" key="5">
    <source>
        <dbReference type="PROSITE" id="PS00028"/>
    </source>
</evidence>
<dbReference type="InterPro" id="IPR021933">
    <property type="entry name" value="SERRATE/Ars2_N"/>
</dbReference>
<feature type="region of interest" description="Disordered" evidence="4">
    <location>
        <begin position="1"/>
        <end position="60"/>
    </location>
</feature>
<dbReference type="STRING" id="653667.S9WXF4"/>
<dbReference type="InterPro" id="IPR039727">
    <property type="entry name" value="SE/Ars2"/>
</dbReference>
<dbReference type="InterPro" id="IPR013087">
    <property type="entry name" value="Znf_C2H2_type"/>
</dbReference>
<dbReference type="eggNOG" id="KOG2295">
    <property type="taxonomic scope" value="Eukaryota"/>
</dbReference>
<evidence type="ECO:0000256" key="4">
    <source>
        <dbReference type="SAM" id="MobiDB-lite"/>
    </source>
</evidence>
<evidence type="ECO:0000256" key="2">
    <source>
        <dbReference type="ARBA" id="ARBA00005407"/>
    </source>
</evidence>
<dbReference type="Pfam" id="PF04959">
    <property type="entry name" value="ARS2"/>
    <property type="match status" value="1"/>
</dbReference>
<dbReference type="GeneID" id="25038626"/>